<evidence type="ECO:0000256" key="4">
    <source>
        <dbReference type="ARBA" id="ARBA00023014"/>
    </source>
</evidence>
<dbReference type="PANTHER" id="PTHR40261">
    <property type="match status" value="1"/>
</dbReference>
<comment type="caution">
    <text evidence="6">The sequence shown here is derived from an EMBL/GenBank/DDBJ whole genome shotgun (WGS) entry which is preliminary data.</text>
</comment>
<reference evidence="6 7" key="1">
    <citation type="journal article" date="2012" name="J. Bacteriol.">
        <title>Genome Sequence of Gallaecimonas xiamenensis Type Strain 3-C-1.</title>
        <authorList>
            <person name="Lai Q."/>
            <person name="Wang L."/>
            <person name="Wang W."/>
            <person name="Shao Z."/>
        </authorList>
    </citation>
    <scope>NUCLEOTIDE SEQUENCE [LARGE SCALE GENOMIC DNA]</scope>
    <source>
        <strain evidence="6 7">3-C-1</strain>
    </source>
</reference>
<dbReference type="SUPFAM" id="SSF50022">
    <property type="entry name" value="ISP domain"/>
    <property type="match status" value="1"/>
</dbReference>
<evidence type="ECO:0000256" key="2">
    <source>
        <dbReference type="ARBA" id="ARBA00022723"/>
    </source>
</evidence>
<dbReference type="OrthoDB" id="9794779at2"/>
<sequence length="120" mass="13033">MDKPAPFDRLKAGHRLCALDDIADPGSKGFVFESPGGEMLGIFLVRKGQEVFGYVNRCPHMGVPLSSLKDLFLASNGQILCDKHGALFEVESGLCTEGPCRHYYLQPVPVQLVDGQVLTA</sequence>
<keyword evidence="3" id="KW-0408">Iron</keyword>
<dbReference type="Gene3D" id="2.102.10.10">
    <property type="entry name" value="Rieske [2Fe-2S] iron-sulphur domain"/>
    <property type="match status" value="1"/>
</dbReference>
<keyword evidence="1" id="KW-0001">2Fe-2S</keyword>
<dbReference type="InterPro" id="IPR036922">
    <property type="entry name" value="Rieske_2Fe-2S_sf"/>
</dbReference>
<protein>
    <submittedName>
        <fullName evidence="6">Rieske (2Fe-2S) domain-containing protein</fullName>
    </submittedName>
</protein>
<keyword evidence="7" id="KW-1185">Reference proteome</keyword>
<dbReference type="AlphaFoldDB" id="K2J3B6"/>
<dbReference type="GO" id="GO:0051537">
    <property type="term" value="F:2 iron, 2 sulfur cluster binding"/>
    <property type="evidence" value="ECO:0007669"/>
    <property type="project" value="UniProtKB-KW"/>
</dbReference>
<dbReference type="GO" id="GO:0046872">
    <property type="term" value="F:metal ion binding"/>
    <property type="evidence" value="ECO:0007669"/>
    <property type="project" value="UniProtKB-KW"/>
</dbReference>
<dbReference type="eggNOG" id="COG2146">
    <property type="taxonomic scope" value="Bacteria"/>
</dbReference>
<dbReference type="PROSITE" id="PS51296">
    <property type="entry name" value="RIESKE"/>
    <property type="match status" value="1"/>
</dbReference>
<evidence type="ECO:0000259" key="5">
    <source>
        <dbReference type="PROSITE" id="PS51296"/>
    </source>
</evidence>
<dbReference type="CDD" id="cd03467">
    <property type="entry name" value="Rieske"/>
    <property type="match status" value="1"/>
</dbReference>
<keyword evidence="4" id="KW-0411">Iron-sulfur</keyword>
<evidence type="ECO:0000313" key="7">
    <source>
        <dbReference type="Proteomes" id="UP000006755"/>
    </source>
</evidence>
<dbReference type="Pfam" id="PF00355">
    <property type="entry name" value="Rieske"/>
    <property type="match status" value="1"/>
</dbReference>
<evidence type="ECO:0000256" key="3">
    <source>
        <dbReference type="ARBA" id="ARBA00023004"/>
    </source>
</evidence>
<evidence type="ECO:0000313" key="6">
    <source>
        <dbReference type="EMBL" id="EKE77511.1"/>
    </source>
</evidence>
<keyword evidence="2" id="KW-0479">Metal-binding</keyword>
<gene>
    <name evidence="6" type="ORF">B3C1_01830</name>
</gene>
<name>K2J3B6_9GAMM</name>
<dbReference type="PANTHER" id="PTHR40261:SF1">
    <property type="entry name" value="RIESKE DOMAIN-CONTAINING PROTEIN"/>
    <property type="match status" value="1"/>
</dbReference>
<accession>K2J3B6</accession>
<dbReference type="InterPro" id="IPR017941">
    <property type="entry name" value="Rieske_2Fe-2S"/>
</dbReference>
<evidence type="ECO:0000256" key="1">
    <source>
        <dbReference type="ARBA" id="ARBA00022714"/>
    </source>
</evidence>
<dbReference type="EMBL" id="AMRI01000002">
    <property type="protein sequence ID" value="EKE77511.1"/>
    <property type="molecule type" value="Genomic_DNA"/>
</dbReference>
<feature type="domain" description="Rieske" evidence="5">
    <location>
        <begin position="14"/>
        <end position="119"/>
    </location>
</feature>
<proteinExistence type="predicted"/>
<organism evidence="6 7">
    <name type="scientific">Gallaecimonas xiamenensis 3-C-1</name>
    <dbReference type="NCBI Taxonomy" id="745411"/>
    <lineage>
        <taxon>Bacteria</taxon>
        <taxon>Pseudomonadati</taxon>
        <taxon>Pseudomonadota</taxon>
        <taxon>Gammaproteobacteria</taxon>
        <taxon>Enterobacterales</taxon>
        <taxon>Gallaecimonadaceae</taxon>
        <taxon>Gallaecimonas</taxon>
    </lineage>
</organism>
<dbReference type="Proteomes" id="UP000006755">
    <property type="component" value="Unassembled WGS sequence"/>
</dbReference>
<dbReference type="STRING" id="745411.B3C1_01830"/>